<dbReference type="Gene3D" id="2.120.10.80">
    <property type="entry name" value="Kelch-type beta propeller"/>
    <property type="match status" value="2"/>
</dbReference>
<dbReference type="InterPro" id="IPR006652">
    <property type="entry name" value="Kelch_1"/>
</dbReference>
<reference evidence="4" key="1">
    <citation type="journal article" date="2014" name="Environ. Microbiol.">
        <title>Comparative genomics of the marine bacterial genus Glaciecola reveals the high degree of genomic diversity and genomic characteristic for cold adaptation.</title>
        <authorList>
            <person name="Qin Q.L."/>
            <person name="Xie B.B."/>
            <person name="Yu Y."/>
            <person name="Shu Y.L."/>
            <person name="Rong J.C."/>
            <person name="Zhang Y.J."/>
            <person name="Zhao D.L."/>
            <person name="Chen X.L."/>
            <person name="Zhang X.Y."/>
            <person name="Chen B."/>
            <person name="Zhou B.C."/>
            <person name="Zhang Y.Z."/>
        </authorList>
    </citation>
    <scope>NUCLEOTIDE SEQUENCE [LARGE SCALE GENOMIC DNA]</scope>
    <source>
        <strain evidence="4">LMG 21857</strain>
    </source>
</reference>
<dbReference type="PANTHER" id="PTHR46260">
    <property type="entry name" value="RING-TYPE DOMAIN-CONTAINING PROTEIN"/>
    <property type="match status" value="1"/>
</dbReference>
<comment type="caution">
    <text evidence="3">The sequence shown here is derived from an EMBL/GenBank/DDBJ whole genome shotgun (WGS) entry which is preliminary data.</text>
</comment>
<dbReference type="STRING" id="1129793.GPLA_3005"/>
<dbReference type="InterPro" id="IPR011043">
    <property type="entry name" value="Gal_Oxase/kelch_b-propeller"/>
</dbReference>
<dbReference type="PANTHER" id="PTHR46260:SF3">
    <property type="entry name" value="RING-TYPE DOMAIN-CONTAINING PROTEIN"/>
    <property type="match status" value="1"/>
</dbReference>
<evidence type="ECO:0000313" key="4">
    <source>
        <dbReference type="Proteomes" id="UP000006322"/>
    </source>
</evidence>
<keyword evidence="2" id="KW-0677">Repeat</keyword>
<keyword evidence="4" id="KW-1185">Reference proteome</keyword>
<evidence type="ECO:0000313" key="3">
    <source>
        <dbReference type="EMBL" id="GAC33898.1"/>
    </source>
</evidence>
<dbReference type="SUPFAM" id="SSF50965">
    <property type="entry name" value="Galactose oxidase, central domain"/>
    <property type="match status" value="1"/>
</dbReference>
<keyword evidence="1" id="KW-0880">Kelch repeat</keyword>
<dbReference type="SUPFAM" id="SSF117281">
    <property type="entry name" value="Kelch motif"/>
    <property type="match status" value="1"/>
</dbReference>
<evidence type="ECO:0000256" key="2">
    <source>
        <dbReference type="ARBA" id="ARBA00022737"/>
    </source>
</evidence>
<organism evidence="3 4">
    <name type="scientific">Paraglaciecola polaris LMG 21857</name>
    <dbReference type="NCBI Taxonomy" id="1129793"/>
    <lineage>
        <taxon>Bacteria</taxon>
        <taxon>Pseudomonadati</taxon>
        <taxon>Pseudomonadota</taxon>
        <taxon>Gammaproteobacteria</taxon>
        <taxon>Alteromonadales</taxon>
        <taxon>Alteromonadaceae</taxon>
        <taxon>Paraglaciecola</taxon>
    </lineage>
</organism>
<dbReference type="EMBL" id="BAER01000075">
    <property type="protein sequence ID" value="GAC33898.1"/>
    <property type="molecule type" value="Genomic_DNA"/>
</dbReference>
<dbReference type="InterPro" id="IPR051746">
    <property type="entry name" value="Kelch_domain_containing_8"/>
</dbReference>
<dbReference type="Pfam" id="PF24681">
    <property type="entry name" value="Kelch_KLHDC2_KLHL20_DRC7"/>
    <property type="match status" value="1"/>
</dbReference>
<dbReference type="AlphaFoldDB" id="K6ZYU3"/>
<accession>K6ZYU3</accession>
<dbReference type="InterPro" id="IPR015915">
    <property type="entry name" value="Kelch-typ_b-propeller"/>
</dbReference>
<gene>
    <name evidence="3" type="ORF">GPLA_3005</name>
</gene>
<evidence type="ECO:0000256" key="1">
    <source>
        <dbReference type="ARBA" id="ARBA00022441"/>
    </source>
</evidence>
<proteinExistence type="predicted"/>
<sequence>MVMLYSRPSLDYLSHWANMLFNTRISLLLCLAIIIGGCATRSLDPSTDTVDSERAESTSVTVQKKLDPTAAPSTSSQVKNTLGTSANLRLKTARFAHASASDGKRLYVFSGYGKQGYLTDVEIIDPQTAEVTVLANKVLPRGYFSAVYDQQHSIYLIGGVSHQTDDVREEQRIEVFDIPSQKVTVIGTIPEPLRDNKAVYLDGYIYLVGGASYNASTGYKLISSASLWRFDIKHRTWQQLANMPSAKSTALVAGKQGLFAIGGEQNLESLTNVERYDVASNTWHRMTSLPHPVSAHSAVMLNDTLWVFANEVAAQNCYYMTLNSNTWKIAKFDYQSALYTSANVLGDTLYVIGGNAGKGKSFMAQIQAFQH</sequence>
<protein>
    <submittedName>
        <fullName evidence="3">Kelch repeat-containing protein</fullName>
    </submittedName>
</protein>
<dbReference type="Proteomes" id="UP000006322">
    <property type="component" value="Unassembled WGS sequence"/>
</dbReference>
<name>K6ZYU3_9ALTE</name>
<dbReference type="SMART" id="SM00612">
    <property type="entry name" value="Kelch"/>
    <property type="match status" value="4"/>
</dbReference>